<dbReference type="KEGG" id="cari:FNU76_21855"/>
<keyword evidence="2" id="KW-1185">Reference proteome</keyword>
<dbReference type="PANTHER" id="PTHR13170:SF16">
    <property type="entry name" value="PROTEIN O-GLCNACASE"/>
    <property type="match status" value="1"/>
</dbReference>
<name>A0A516SKU2_9NEIS</name>
<dbReference type="PANTHER" id="PTHR13170">
    <property type="entry name" value="O-GLCNACASE"/>
    <property type="match status" value="1"/>
</dbReference>
<evidence type="ECO:0000313" key="1">
    <source>
        <dbReference type="EMBL" id="QDQ28782.1"/>
    </source>
</evidence>
<dbReference type="OrthoDB" id="8593648at2"/>
<protein>
    <submittedName>
        <fullName evidence="1">GNAT family N-acetyltransferase</fullName>
    </submittedName>
</protein>
<dbReference type="InterPro" id="IPR051822">
    <property type="entry name" value="Glycosyl_Hydrolase_84"/>
</dbReference>
<gene>
    <name evidence="1" type="ORF">FNU76_21855</name>
</gene>
<proteinExistence type="predicted"/>
<dbReference type="InterPro" id="IPR016181">
    <property type="entry name" value="Acyl_CoA_acyltransferase"/>
</dbReference>
<dbReference type="Proteomes" id="UP000317550">
    <property type="component" value="Chromosome"/>
</dbReference>
<dbReference type="SUPFAM" id="SSF55729">
    <property type="entry name" value="Acyl-CoA N-acyltransferases (Nat)"/>
    <property type="match status" value="1"/>
</dbReference>
<dbReference type="AlphaFoldDB" id="A0A516SKU2"/>
<evidence type="ECO:0000313" key="2">
    <source>
        <dbReference type="Proteomes" id="UP000317550"/>
    </source>
</evidence>
<dbReference type="RefSeq" id="WP_144280165.1">
    <property type="nucleotide sequence ID" value="NZ_CP041730.1"/>
</dbReference>
<sequence length="141" mass="15178">MTQLRLAIPADIASVYAICLATADAGQDAGAPGRQGELYGHLYAGPYLDLAARFAWVAEDGEGVCAYALATDDSSAFYARMEAAWLPPLRRQYQTAISPLDQGLLDRLHAPFTLDPRLADWPGHLHIDLLPRCQGRGLGAA</sequence>
<dbReference type="EMBL" id="CP041730">
    <property type="protein sequence ID" value="QDQ28782.1"/>
    <property type="molecule type" value="Genomic_DNA"/>
</dbReference>
<dbReference type="Gene3D" id="3.40.630.30">
    <property type="match status" value="1"/>
</dbReference>
<accession>A0A516SKU2</accession>
<reference evidence="2" key="1">
    <citation type="submission" date="2019-07" db="EMBL/GenBank/DDBJ databases">
        <title>Chitinimonas sp. nov., isolated from Ny-Alesund, arctica soil.</title>
        <authorList>
            <person name="Xu Q."/>
            <person name="Peng F."/>
        </authorList>
    </citation>
    <scope>NUCLEOTIDE SEQUENCE [LARGE SCALE GENOMIC DNA]</scope>
    <source>
        <strain evidence="2">R3-44</strain>
    </source>
</reference>
<dbReference type="GO" id="GO:0016740">
    <property type="term" value="F:transferase activity"/>
    <property type="evidence" value="ECO:0007669"/>
    <property type="project" value="UniProtKB-KW"/>
</dbReference>
<keyword evidence="1" id="KW-0808">Transferase</keyword>
<organism evidence="1 2">
    <name type="scientific">Chitinimonas arctica</name>
    <dbReference type="NCBI Taxonomy" id="2594795"/>
    <lineage>
        <taxon>Bacteria</taxon>
        <taxon>Pseudomonadati</taxon>
        <taxon>Pseudomonadota</taxon>
        <taxon>Betaproteobacteria</taxon>
        <taxon>Neisseriales</taxon>
        <taxon>Chitinibacteraceae</taxon>
        <taxon>Chitinimonas</taxon>
    </lineage>
</organism>